<name>A0A0F9E1W0_9ZZZZ</name>
<reference evidence="2" key="1">
    <citation type="journal article" date="2015" name="Nature">
        <title>Complex archaea that bridge the gap between prokaryotes and eukaryotes.</title>
        <authorList>
            <person name="Spang A."/>
            <person name="Saw J.H."/>
            <person name="Jorgensen S.L."/>
            <person name="Zaremba-Niedzwiedzka K."/>
            <person name="Martijn J."/>
            <person name="Lind A.E."/>
            <person name="van Eijk R."/>
            <person name="Schleper C."/>
            <person name="Guy L."/>
            <person name="Ettema T.J."/>
        </authorList>
    </citation>
    <scope>NUCLEOTIDE SEQUENCE</scope>
</reference>
<dbReference type="AlphaFoldDB" id="A0A0F9E1W0"/>
<protein>
    <submittedName>
        <fullName evidence="2">Uncharacterized protein</fullName>
    </submittedName>
</protein>
<sequence>MTLKIKRNPAFHRLIGLGLASLAAVTLAAPGALASPFDGKWRPGSDTLCDEDAEPDGWIRIEDDTFEGVKSRCVMASPVNVRDMDAILYDMQCSAEDTEWTDRAMLMRAADGGLIMVWNGFAFKYESCPLPGSAEAEKAAEIAKDSPQEAKEKAAEVAEEGPEAEVD</sequence>
<feature type="compositionally biased region" description="Acidic residues" evidence="1">
    <location>
        <begin position="157"/>
        <end position="167"/>
    </location>
</feature>
<feature type="region of interest" description="Disordered" evidence="1">
    <location>
        <begin position="134"/>
        <end position="167"/>
    </location>
</feature>
<evidence type="ECO:0000313" key="2">
    <source>
        <dbReference type="EMBL" id="KKL67969.1"/>
    </source>
</evidence>
<comment type="caution">
    <text evidence="2">The sequence shown here is derived from an EMBL/GenBank/DDBJ whole genome shotgun (WGS) entry which is preliminary data.</text>
</comment>
<evidence type="ECO:0000256" key="1">
    <source>
        <dbReference type="SAM" id="MobiDB-lite"/>
    </source>
</evidence>
<organism evidence="2">
    <name type="scientific">marine sediment metagenome</name>
    <dbReference type="NCBI Taxonomy" id="412755"/>
    <lineage>
        <taxon>unclassified sequences</taxon>
        <taxon>metagenomes</taxon>
        <taxon>ecological metagenomes</taxon>
    </lineage>
</organism>
<proteinExistence type="predicted"/>
<accession>A0A0F9E1W0</accession>
<dbReference type="EMBL" id="LAZR01026680">
    <property type="protein sequence ID" value="KKL67969.1"/>
    <property type="molecule type" value="Genomic_DNA"/>
</dbReference>
<gene>
    <name evidence="2" type="ORF">LCGC14_2129680</name>
</gene>
<feature type="compositionally biased region" description="Basic and acidic residues" evidence="1">
    <location>
        <begin position="135"/>
        <end position="156"/>
    </location>
</feature>